<organism evidence="2 3">
    <name type="scientific">Symbiodinium necroappetens</name>
    <dbReference type="NCBI Taxonomy" id="1628268"/>
    <lineage>
        <taxon>Eukaryota</taxon>
        <taxon>Sar</taxon>
        <taxon>Alveolata</taxon>
        <taxon>Dinophyceae</taxon>
        <taxon>Suessiales</taxon>
        <taxon>Symbiodiniaceae</taxon>
        <taxon>Symbiodinium</taxon>
    </lineage>
</organism>
<feature type="region of interest" description="Disordered" evidence="1">
    <location>
        <begin position="110"/>
        <end position="194"/>
    </location>
</feature>
<feature type="compositionally biased region" description="Basic and acidic residues" evidence="1">
    <location>
        <begin position="134"/>
        <end position="152"/>
    </location>
</feature>
<dbReference type="Proteomes" id="UP000601435">
    <property type="component" value="Unassembled WGS sequence"/>
</dbReference>
<feature type="compositionally biased region" description="Low complexity" evidence="1">
    <location>
        <begin position="471"/>
        <end position="525"/>
    </location>
</feature>
<sequence>MTEFVCSRLAWSYSNTGPIRIPSTMPWYYGWIFVSEDVWTEPDRRWSYWSDDDWSDDDWSDYYDYNTWWEHEPKEQLVQRSRSNLKLVKCRRSTAMEALDAYVSEEEVEVEVPVEAPVADPDGGGGDDTELEGDERSKADKDAEREAMEKACNDAMGQRAMQTKPKPSQKARPKEKAELPWKQPPARPRGGHPSGVAAALAREVPLAGGWMKKMAALVSHYERGDWDGCAERMHDKVSFVCSSSAEEELQHCAKLLKLRPNSEVGKAAAETLLHRLNASDPLYPSQLTELYEAVEASDLPPELKNEMMDSVDAMQGATSTSRLVPKGTAFAHLSAYLNEEDWKRLEKGNTLDGQAILVHRLQSLGVRSLKETTKKTCVALLVHLHMKKGNPMPDAWTLYGLVNDIAKCFANYKLQAKIATQASYPYNPQDLGEEKLQKVYGNERPTGQHIFLGPMMHKIACRNTSALLKQLATPQQTPSQQQPAQGPALPVQQAQWPQPQAQGQVPPQWPQQAQVPPQWPQQAQLPPQPLPPPEWAQFQQFQEFMRKHGNGAELPAAQPGASDQGPAASQAMVPFSAAQQQAMQWKPAAQVSQQPCAASDPAVGEVEEAKPTLEELEAQALAELEGNKKSKAKAKAKAKGKAAGSQSKPQPKKGILKKPAAVESLQSYAGRLAAYNKATGEKRKCFGCGKCRGGPAGCAQCWNPLFQGMRFEGRAEYDKWAAKKPVMIVLLTGDFMLAKSGIVHMDWGQENSGCEAAKLQDFRQSVPQCSKAALDAILSRVEQDGVPELHSDKQMREADWRKLSTASEYGPLFLEKDIVLNDGKFAKIKIVNYLSLLAACYKEHGIFHGLVRQAVLKRESTVHAPWQLLVYSDECWPGNPLSAKAEKKIWTVYINIKQLGPRAWAMEDMWLPVLVRRSVFVSKVAGHMGQLLKEVLLSIFDNPFCKPRVGALIQDGQAQKYAYGIKGDSGLVYCMKCRPTVAEPTSKQELRLHSDADVWASFDRMASRATLPTKDFEAWQTATGWSYSRLGLLACMALRAVLKPVSSYMHDYMHGVLQGCMPVAMYVVMEALKAAGLKSWQGMYDWCSLWFLPKAHKFAMHQLFEAKRVDAHRKAERIKAPASEILELYPIMKQYVLRIGMKAGTAAASACQAFLNVCLLLDSLLAANTGKVTGDMLDQAASRVLQTFRSAGCEQYTIKKFHWNFHYGDSLEQHSCLVNCFACERKHKQVVRHGELICNTKRYEDSVYRELLCRQLYRLSLPLQPEVHLLTHGRCTQKLNSFLLSMGLLQPHNTCTTSSALHVPAGVLHRGDFVLAKKVGDGWHQCGEVWCIFAIDQKPCVLLGLCSMVSRSSMEGTALWKEDNAPVLLPAEDLICAVQYSRKRDGLLTLIPWHLR</sequence>
<feature type="region of interest" description="Disordered" evidence="1">
    <location>
        <begin position="624"/>
        <end position="657"/>
    </location>
</feature>
<protein>
    <submittedName>
        <fullName evidence="2">Uncharacterized protein</fullName>
    </submittedName>
</protein>
<proteinExistence type="predicted"/>
<accession>A0A812IWF2</accession>
<dbReference type="OrthoDB" id="413040at2759"/>
<name>A0A812IWF2_9DINO</name>
<evidence type="ECO:0000256" key="1">
    <source>
        <dbReference type="SAM" id="MobiDB-lite"/>
    </source>
</evidence>
<keyword evidence="3" id="KW-1185">Reference proteome</keyword>
<reference evidence="2" key="1">
    <citation type="submission" date="2021-02" db="EMBL/GenBank/DDBJ databases">
        <authorList>
            <person name="Dougan E. K."/>
            <person name="Rhodes N."/>
            <person name="Thang M."/>
            <person name="Chan C."/>
        </authorList>
    </citation>
    <scope>NUCLEOTIDE SEQUENCE</scope>
</reference>
<comment type="caution">
    <text evidence="2">The sequence shown here is derived from an EMBL/GenBank/DDBJ whole genome shotgun (WGS) entry which is preliminary data.</text>
</comment>
<dbReference type="EMBL" id="CAJNJA010005478">
    <property type="protein sequence ID" value="CAE7191152.1"/>
    <property type="molecule type" value="Genomic_DNA"/>
</dbReference>
<feature type="region of interest" description="Disordered" evidence="1">
    <location>
        <begin position="471"/>
        <end position="534"/>
    </location>
</feature>
<feature type="region of interest" description="Disordered" evidence="1">
    <location>
        <begin position="551"/>
        <end position="571"/>
    </location>
</feature>
<gene>
    <name evidence="2" type="ORF">SNEC2469_LOCUS1154</name>
</gene>
<evidence type="ECO:0000313" key="2">
    <source>
        <dbReference type="EMBL" id="CAE7191152.1"/>
    </source>
</evidence>
<feature type="compositionally biased region" description="Basic residues" evidence="1">
    <location>
        <begin position="629"/>
        <end position="640"/>
    </location>
</feature>
<evidence type="ECO:0000313" key="3">
    <source>
        <dbReference type="Proteomes" id="UP000601435"/>
    </source>
</evidence>